<keyword evidence="2" id="KW-1185">Reference proteome</keyword>
<gene>
    <name evidence="1" type="ORF">AsFPU1_4382</name>
</gene>
<name>A0A401INY8_APHSA</name>
<accession>A0A401INY8</accession>
<dbReference type="GO" id="GO:0032259">
    <property type="term" value="P:methylation"/>
    <property type="evidence" value="ECO:0007669"/>
    <property type="project" value="UniProtKB-KW"/>
</dbReference>
<dbReference type="AlphaFoldDB" id="A0A401INY8"/>
<evidence type="ECO:0000313" key="2">
    <source>
        <dbReference type="Proteomes" id="UP000287247"/>
    </source>
</evidence>
<evidence type="ECO:0000313" key="1">
    <source>
        <dbReference type="EMBL" id="GBF82948.1"/>
    </source>
</evidence>
<dbReference type="RefSeq" id="WP_227873649.1">
    <property type="nucleotide sequence ID" value="NZ_BDQK01000018.1"/>
</dbReference>
<dbReference type="Proteomes" id="UP000287247">
    <property type="component" value="Unassembled WGS sequence"/>
</dbReference>
<protein>
    <submittedName>
        <fullName evidence="1">SAM-dependent methyltransferase</fullName>
    </submittedName>
</protein>
<dbReference type="GO" id="GO:0008168">
    <property type="term" value="F:methyltransferase activity"/>
    <property type="evidence" value="ECO:0007669"/>
    <property type="project" value="UniProtKB-KW"/>
</dbReference>
<dbReference type="EMBL" id="BDQK01000018">
    <property type="protein sequence ID" value="GBF82948.1"/>
    <property type="molecule type" value="Genomic_DNA"/>
</dbReference>
<comment type="caution">
    <text evidence="1">The sequence shown here is derived from an EMBL/GenBank/DDBJ whole genome shotgun (WGS) entry which is preliminary data.</text>
</comment>
<reference evidence="2" key="1">
    <citation type="submission" date="2017-05" db="EMBL/GenBank/DDBJ databases">
        <title>Physiological properties and genetic analysis related to exopolysaccharide production of fresh-water unicellular cyanobacterium Aphanothece sacrum, Suizenji Nori, that has been cultured as a food source in Japan.</title>
        <authorList>
            <person name="Kanesaki Y."/>
            <person name="Yoshikawa S."/>
            <person name="Ohki K."/>
        </authorList>
    </citation>
    <scope>NUCLEOTIDE SEQUENCE [LARGE SCALE GENOMIC DNA]</scope>
    <source>
        <strain evidence="2">FPU1</strain>
    </source>
</reference>
<organism evidence="1 2">
    <name type="scientific">Aphanothece sacrum FPU1</name>
    <dbReference type="NCBI Taxonomy" id="1920663"/>
    <lineage>
        <taxon>Bacteria</taxon>
        <taxon>Bacillati</taxon>
        <taxon>Cyanobacteriota</taxon>
        <taxon>Cyanophyceae</taxon>
        <taxon>Oscillatoriophycideae</taxon>
        <taxon>Chroococcales</taxon>
        <taxon>Aphanothecaceae</taxon>
        <taxon>Aphanothece</taxon>
    </lineage>
</organism>
<proteinExistence type="predicted"/>
<keyword evidence="1" id="KW-0808">Transferase</keyword>
<keyword evidence="1" id="KW-0489">Methyltransferase</keyword>
<sequence length="66" mass="7276">MAMQLKNVIPFGRSFDEYVKMFHLSALDLSKKILGVADGPASFNSEATKQGFSVTSIDPIYEFTGE</sequence>